<dbReference type="Gramene" id="OIW15760">
    <property type="protein sequence ID" value="OIW15760"/>
    <property type="gene ID" value="TanjilG_04295"/>
</dbReference>
<reference evidence="2 3" key="1">
    <citation type="journal article" date="2017" name="Plant Biotechnol. J.">
        <title>A comprehensive draft genome sequence for lupin (Lupinus angustifolius), an emerging health food: insights into plant-microbe interactions and legume evolution.</title>
        <authorList>
            <person name="Hane J.K."/>
            <person name="Ming Y."/>
            <person name="Kamphuis L.G."/>
            <person name="Nelson M.N."/>
            <person name="Garg G."/>
            <person name="Atkins C.A."/>
            <person name="Bayer P.E."/>
            <person name="Bravo A."/>
            <person name="Bringans S."/>
            <person name="Cannon S."/>
            <person name="Edwards D."/>
            <person name="Foley R."/>
            <person name="Gao L.L."/>
            <person name="Harrison M.J."/>
            <person name="Huang W."/>
            <person name="Hurgobin B."/>
            <person name="Li S."/>
            <person name="Liu C.W."/>
            <person name="McGrath A."/>
            <person name="Morahan G."/>
            <person name="Murray J."/>
            <person name="Weller J."/>
            <person name="Jian J."/>
            <person name="Singh K.B."/>
        </authorList>
    </citation>
    <scope>NUCLEOTIDE SEQUENCE [LARGE SCALE GENOMIC DNA]</scope>
    <source>
        <strain evidence="3">cv. Tanjil</strain>
        <tissue evidence="2">Whole plant</tissue>
    </source>
</reference>
<sequence>MDRKETLAKRKSTQNPPPRRGQVKMRILKSIVEVLSCSGSMRQQEQEERAPVPLSSTSTTPTIPSGYTSEA</sequence>
<protein>
    <submittedName>
        <fullName evidence="2">Uncharacterized protein</fullName>
    </submittedName>
</protein>
<dbReference type="Proteomes" id="UP000188354">
    <property type="component" value="Chromosome LG03"/>
</dbReference>
<dbReference type="EMBL" id="CM007363">
    <property type="protein sequence ID" value="OIW15760.1"/>
    <property type="molecule type" value="Genomic_DNA"/>
</dbReference>
<gene>
    <name evidence="2" type="ORF">TanjilG_04295</name>
</gene>
<dbReference type="AlphaFoldDB" id="A0A4P1RQ38"/>
<name>A0A4P1RQ38_LUPAN</name>
<proteinExistence type="predicted"/>
<feature type="compositionally biased region" description="Low complexity" evidence="1">
    <location>
        <begin position="51"/>
        <end position="71"/>
    </location>
</feature>
<feature type="region of interest" description="Disordered" evidence="1">
    <location>
        <begin position="39"/>
        <end position="71"/>
    </location>
</feature>
<evidence type="ECO:0000313" key="2">
    <source>
        <dbReference type="EMBL" id="OIW15760.1"/>
    </source>
</evidence>
<organism evidence="2 3">
    <name type="scientific">Lupinus angustifolius</name>
    <name type="common">Narrow-leaved blue lupine</name>
    <dbReference type="NCBI Taxonomy" id="3871"/>
    <lineage>
        <taxon>Eukaryota</taxon>
        <taxon>Viridiplantae</taxon>
        <taxon>Streptophyta</taxon>
        <taxon>Embryophyta</taxon>
        <taxon>Tracheophyta</taxon>
        <taxon>Spermatophyta</taxon>
        <taxon>Magnoliopsida</taxon>
        <taxon>eudicotyledons</taxon>
        <taxon>Gunneridae</taxon>
        <taxon>Pentapetalae</taxon>
        <taxon>rosids</taxon>
        <taxon>fabids</taxon>
        <taxon>Fabales</taxon>
        <taxon>Fabaceae</taxon>
        <taxon>Papilionoideae</taxon>
        <taxon>50 kb inversion clade</taxon>
        <taxon>genistoids sensu lato</taxon>
        <taxon>core genistoids</taxon>
        <taxon>Genisteae</taxon>
        <taxon>Lupinus</taxon>
    </lineage>
</organism>
<accession>A0A4P1RQ38</accession>
<feature type="region of interest" description="Disordered" evidence="1">
    <location>
        <begin position="1"/>
        <end position="26"/>
    </location>
</feature>
<keyword evidence="3" id="KW-1185">Reference proteome</keyword>
<evidence type="ECO:0000256" key="1">
    <source>
        <dbReference type="SAM" id="MobiDB-lite"/>
    </source>
</evidence>
<evidence type="ECO:0000313" key="3">
    <source>
        <dbReference type="Proteomes" id="UP000188354"/>
    </source>
</evidence>